<protein>
    <submittedName>
        <fullName evidence="1">Uncharacterized protein</fullName>
    </submittedName>
</protein>
<gene>
    <name evidence="1" type="ORF">PECUL_23A036298</name>
</gene>
<dbReference type="Proteomes" id="UP001295444">
    <property type="component" value="Chromosome 01"/>
</dbReference>
<keyword evidence="2" id="KW-1185">Reference proteome</keyword>
<dbReference type="EMBL" id="OW240912">
    <property type="protein sequence ID" value="CAH2220563.1"/>
    <property type="molecule type" value="Genomic_DNA"/>
</dbReference>
<evidence type="ECO:0000313" key="2">
    <source>
        <dbReference type="Proteomes" id="UP001295444"/>
    </source>
</evidence>
<accession>A0AAD1VMT5</accession>
<sequence length="100" mass="11373">MSRILGRFANLLRIHFQTVIADEICRSLAGIFGFCSEQTKIVSLPLPVSPIPRLRHRLEGLRSTVTLSEDSLDTEGNQTGLYIEARRLQIRMYSYDIGLH</sequence>
<evidence type="ECO:0000313" key="1">
    <source>
        <dbReference type="EMBL" id="CAH2220563.1"/>
    </source>
</evidence>
<proteinExistence type="predicted"/>
<dbReference type="AlphaFoldDB" id="A0AAD1VMT5"/>
<organism evidence="1 2">
    <name type="scientific">Pelobates cultripes</name>
    <name type="common">Western spadefoot toad</name>
    <dbReference type="NCBI Taxonomy" id="61616"/>
    <lineage>
        <taxon>Eukaryota</taxon>
        <taxon>Metazoa</taxon>
        <taxon>Chordata</taxon>
        <taxon>Craniata</taxon>
        <taxon>Vertebrata</taxon>
        <taxon>Euteleostomi</taxon>
        <taxon>Amphibia</taxon>
        <taxon>Batrachia</taxon>
        <taxon>Anura</taxon>
        <taxon>Pelobatoidea</taxon>
        <taxon>Pelobatidae</taxon>
        <taxon>Pelobates</taxon>
    </lineage>
</organism>
<reference evidence="1" key="1">
    <citation type="submission" date="2022-03" db="EMBL/GenBank/DDBJ databases">
        <authorList>
            <person name="Alioto T."/>
            <person name="Alioto T."/>
            <person name="Gomez Garrido J."/>
        </authorList>
    </citation>
    <scope>NUCLEOTIDE SEQUENCE</scope>
</reference>
<name>A0AAD1VMT5_PELCU</name>